<dbReference type="PROSITE" id="PS00710">
    <property type="entry name" value="PGM_PMM"/>
    <property type="match status" value="1"/>
</dbReference>
<sequence>MQDLDPSILKKVNTWLEGNYDADVKQEIQTLLDNKAYTELTDSFYRDLEFGTGGLRGTMGPGSNRINKYTIGAATQGLANYLKKTYPGEKVKVAIAHDSRNNADLFSNITAEVFSANDIHVYFFKALRPTPELSFAVRHFGCKSGVMLTASHNPKEYNGYKAYGADGGQFVSPHDKAVMDEVAKIASIDEIKFNRVDANIEEIGEEVDELYLEGITKLSISPDAINRQKDLKIVYSPIHGTGITLVPQALKRFGFENVILVDEQTTPDGNFPTVVYPNPEEKEALTLALKKAQETDADLVLATDPDADRVGIAVKNTDNEFILLNGNQTGCMLINYLLSAWEDKGKLTGNEYIVKTIVTSNLIDTIAKAKNVTCYNTLTGFKYIGELMTHFEGKQTFIGGGEESYGYLIGDLVRDKDAVVSSAFIAEMTAYYKDKGSSLFEALIDTYVQYGFYKEKLISITKKGKTGAEEIKAMMETFRKNPPATLGGSKVVTLKDYEFQVETDLNTNTTKAIELPTSDVLQFITEDGSIISARPSGTEPKIKFYCSVNGKLASKEAYADTDKELDAKIDAIMQDLGV</sequence>
<feature type="domain" description="Alpha-D-phosphohexomutase alpha/beta/alpha" evidence="11">
    <location>
        <begin position="325"/>
        <end position="447"/>
    </location>
</feature>
<evidence type="ECO:0000313" key="13">
    <source>
        <dbReference type="Proteomes" id="UP000321362"/>
    </source>
</evidence>
<dbReference type="Pfam" id="PF00408">
    <property type="entry name" value="PGM_PMM_IV"/>
    <property type="match status" value="1"/>
</dbReference>
<comment type="similarity">
    <text evidence="2 7">Belongs to the phosphohexose mutase family.</text>
</comment>
<dbReference type="RefSeq" id="WP_147059742.1">
    <property type="nucleotide sequence ID" value="NZ_CP042437.1"/>
</dbReference>
<dbReference type="SUPFAM" id="SSF55957">
    <property type="entry name" value="Phosphoglucomutase, C-terminal domain"/>
    <property type="match status" value="1"/>
</dbReference>
<evidence type="ECO:0000259" key="10">
    <source>
        <dbReference type="Pfam" id="PF02879"/>
    </source>
</evidence>
<feature type="domain" description="Alpha-D-phosphohexomutase C-terminal" evidence="8">
    <location>
        <begin position="512"/>
        <end position="546"/>
    </location>
</feature>
<dbReference type="InterPro" id="IPR005846">
    <property type="entry name" value="A-D-PHexomutase_a/b/a-III"/>
</dbReference>
<evidence type="ECO:0000256" key="4">
    <source>
        <dbReference type="ARBA" id="ARBA00022723"/>
    </source>
</evidence>
<proteinExistence type="inferred from homology"/>
<comment type="cofactor">
    <cofactor evidence="1">
        <name>Mg(2+)</name>
        <dbReference type="ChEBI" id="CHEBI:18420"/>
    </cofactor>
</comment>
<evidence type="ECO:0000256" key="3">
    <source>
        <dbReference type="ARBA" id="ARBA00022553"/>
    </source>
</evidence>
<dbReference type="Proteomes" id="UP000321362">
    <property type="component" value="Chromosome"/>
</dbReference>
<dbReference type="Gene3D" id="3.30.310.50">
    <property type="entry name" value="Alpha-D-phosphohexomutase, C-terminal domain"/>
    <property type="match status" value="1"/>
</dbReference>
<name>A0A5B8WAH0_9SPHI</name>
<organism evidence="12 13">
    <name type="scientific">Mucilaginibacter ginsenosidivorax</name>
    <dbReference type="NCBI Taxonomy" id="862126"/>
    <lineage>
        <taxon>Bacteria</taxon>
        <taxon>Pseudomonadati</taxon>
        <taxon>Bacteroidota</taxon>
        <taxon>Sphingobacteriia</taxon>
        <taxon>Sphingobacteriales</taxon>
        <taxon>Sphingobacteriaceae</taxon>
        <taxon>Mucilaginibacter</taxon>
    </lineage>
</organism>
<dbReference type="Pfam" id="PF02879">
    <property type="entry name" value="PGM_PMM_II"/>
    <property type="match status" value="1"/>
</dbReference>
<dbReference type="AlphaFoldDB" id="A0A5B8WAH0"/>
<dbReference type="InterPro" id="IPR005845">
    <property type="entry name" value="A-D-PHexomutase_a/b/a-II"/>
</dbReference>
<dbReference type="PRINTS" id="PR00509">
    <property type="entry name" value="PGMPMM"/>
</dbReference>
<protein>
    <submittedName>
        <fullName evidence="12">Phospho-sugar mutase</fullName>
    </submittedName>
</protein>
<keyword evidence="3" id="KW-0597">Phosphoprotein</keyword>
<evidence type="ECO:0000313" key="12">
    <source>
        <dbReference type="EMBL" id="QEC79802.1"/>
    </source>
</evidence>
<evidence type="ECO:0000256" key="2">
    <source>
        <dbReference type="ARBA" id="ARBA00010231"/>
    </source>
</evidence>
<dbReference type="Pfam" id="PF02880">
    <property type="entry name" value="PGM_PMM_III"/>
    <property type="match status" value="1"/>
</dbReference>
<dbReference type="InterPro" id="IPR005843">
    <property type="entry name" value="A-D-PHexomutase_C"/>
</dbReference>
<evidence type="ECO:0000259" key="11">
    <source>
        <dbReference type="Pfam" id="PF02880"/>
    </source>
</evidence>
<keyword evidence="13" id="KW-1185">Reference proteome</keyword>
<dbReference type="InterPro" id="IPR036900">
    <property type="entry name" value="A-D-PHexomutase_C_sf"/>
</dbReference>
<feature type="domain" description="Alpha-D-phosphohexomutase alpha/beta/alpha" evidence="10">
    <location>
        <begin position="211"/>
        <end position="315"/>
    </location>
</feature>
<dbReference type="EMBL" id="CP042437">
    <property type="protein sequence ID" value="QEC79802.1"/>
    <property type="molecule type" value="Genomic_DNA"/>
</dbReference>
<dbReference type="PANTHER" id="PTHR45745:SF1">
    <property type="entry name" value="PHOSPHOGLUCOMUTASE 2B-RELATED"/>
    <property type="match status" value="1"/>
</dbReference>
<evidence type="ECO:0000256" key="5">
    <source>
        <dbReference type="ARBA" id="ARBA00022842"/>
    </source>
</evidence>
<evidence type="ECO:0000259" key="8">
    <source>
        <dbReference type="Pfam" id="PF00408"/>
    </source>
</evidence>
<dbReference type="SUPFAM" id="SSF53738">
    <property type="entry name" value="Phosphoglucomutase, first 3 domains"/>
    <property type="match status" value="3"/>
</dbReference>
<evidence type="ECO:0000256" key="6">
    <source>
        <dbReference type="ARBA" id="ARBA00023235"/>
    </source>
</evidence>
<evidence type="ECO:0000256" key="1">
    <source>
        <dbReference type="ARBA" id="ARBA00001946"/>
    </source>
</evidence>
<dbReference type="InterPro" id="IPR016055">
    <property type="entry name" value="A-D-PHexomutase_a/b/a-I/II/III"/>
</dbReference>
<dbReference type="OrthoDB" id="9806956at2"/>
<dbReference type="GO" id="GO:0000287">
    <property type="term" value="F:magnesium ion binding"/>
    <property type="evidence" value="ECO:0007669"/>
    <property type="project" value="InterPro"/>
</dbReference>
<feature type="domain" description="Alpha-D-phosphohexomutase alpha/beta/alpha" evidence="9">
    <location>
        <begin position="49"/>
        <end position="186"/>
    </location>
</feature>
<accession>A0A5B8WAH0</accession>
<dbReference type="GO" id="GO:0006166">
    <property type="term" value="P:purine ribonucleoside salvage"/>
    <property type="evidence" value="ECO:0007669"/>
    <property type="project" value="TreeGrafter"/>
</dbReference>
<dbReference type="KEGG" id="mgk:FSB76_29020"/>
<dbReference type="GO" id="GO:0008973">
    <property type="term" value="F:phosphopentomutase activity"/>
    <property type="evidence" value="ECO:0007669"/>
    <property type="project" value="TreeGrafter"/>
</dbReference>
<dbReference type="PANTHER" id="PTHR45745">
    <property type="entry name" value="PHOSPHOMANNOMUTASE 45A"/>
    <property type="match status" value="1"/>
</dbReference>
<dbReference type="InterPro" id="IPR005841">
    <property type="entry name" value="Alpha-D-phosphohexomutase_SF"/>
</dbReference>
<reference evidence="12 13" key="1">
    <citation type="journal article" date="2013" name="J. Microbiol.">
        <title>Mucilaginibacter ginsenosidivorax sp. nov., with ginsenoside converting activity isolated from sediment.</title>
        <authorList>
            <person name="Kim J.K."/>
            <person name="Choi T.E."/>
            <person name="Liu Q.M."/>
            <person name="Park H.Y."/>
            <person name="Yi T.H."/>
            <person name="Yoon M.H."/>
            <person name="Kim S.C."/>
            <person name="Im W.T."/>
        </authorList>
    </citation>
    <scope>NUCLEOTIDE SEQUENCE [LARGE SCALE GENOMIC DNA]</scope>
    <source>
        <strain evidence="12 13">KHI28</strain>
    </source>
</reference>
<dbReference type="InterPro" id="IPR016066">
    <property type="entry name" value="A-D-PHexomutase_CS"/>
</dbReference>
<evidence type="ECO:0000256" key="7">
    <source>
        <dbReference type="RuleBase" id="RU004326"/>
    </source>
</evidence>
<dbReference type="InterPro" id="IPR005844">
    <property type="entry name" value="A-D-PHexomutase_a/b/a-I"/>
</dbReference>
<dbReference type="CDD" id="cd05799">
    <property type="entry name" value="PGM2"/>
    <property type="match status" value="1"/>
</dbReference>
<dbReference type="Gene3D" id="3.40.120.10">
    <property type="entry name" value="Alpha-D-Glucose-1,6-Bisphosphate, subunit A, domain 3"/>
    <property type="match status" value="3"/>
</dbReference>
<keyword evidence="5 7" id="KW-0460">Magnesium</keyword>
<keyword evidence="4 7" id="KW-0479">Metal-binding</keyword>
<gene>
    <name evidence="12" type="ORF">FSB76_29020</name>
</gene>
<dbReference type="Pfam" id="PF02878">
    <property type="entry name" value="PGM_PMM_I"/>
    <property type="match status" value="1"/>
</dbReference>
<dbReference type="GO" id="GO:0005975">
    <property type="term" value="P:carbohydrate metabolic process"/>
    <property type="evidence" value="ECO:0007669"/>
    <property type="project" value="InterPro"/>
</dbReference>
<keyword evidence="6" id="KW-0413">Isomerase</keyword>
<evidence type="ECO:0000259" key="9">
    <source>
        <dbReference type="Pfam" id="PF02878"/>
    </source>
</evidence>